<dbReference type="PROSITE" id="PS00893">
    <property type="entry name" value="NUDIX_BOX"/>
    <property type="match status" value="1"/>
</dbReference>
<dbReference type="RefSeq" id="WP_271052204.1">
    <property type="nucleotide sequence ID" value="NZ_JAQIIO010000001.1"/>
</dbReference>
<organism evidence="5 6">
    <name type="scientific">Aliiroseovarius salicola</name>
    <dbReference type="NCBI Taxonomy" id="3009082"/>
    <lineage>
        <taxon>Bacteria</taxon>
        <taxon>Pseudomonadati</taxon>
        <taxon>Pseudomonadota</taxon>
        <taxon>Alphaproteobacteria</taxon>
        <taxon>Rhodobacterales</taxon>
        <taxon>Paracoccaceae</taxon>
        <taxon>Aliiroseovarius</taxon>
    </lineage>
</organism>
<protein>
    <submittedName>
        <fullName evidence="5">NUDIX hydrolase</fullName>
    </submittedName>
</protein>
<dbReference type="PANTHER" id="PTHR43046">
    <property type="entry name" value="GDP-MANNOSE MANNOSYL HYDROLASE"/>
    <property type="match status" value="1"/>
</dbReference>
<dbReference type="InterPro" id="IPR020084">
    <property type="entry name" value="NUDIX_hydrolase_CS"/>
</dbReference>
<dbReference type="SUPFAM" id="SSF55811">
    <property type="entry name" value="Nudix"/>
    <property type="match status" value="1"/>
</dbReference>
<dbReference type="Proteomes" id="UP001528040">
    <property type="component" value="Unassembled WGS sequence"/>
</dbReference>
<sequence>MEPENGDFTGAKLVLLIGDRLVTLLRDDREDIPWPGFWDLPGGARENGESAEECVLRETYEEIGLHLAREDLCWKSQFPSHTGQGLPSWWFAAQLPREAVHDVRFGNEGQGWDLVLPETWLADARSIPHFKPRIRLGLAALAATPC</sequence>
<gene>
    <name evidence="5" type="ORF">O2N63_01165</name>
</gene>
<comment type="caution">
    <text evidence="5">The sequence shown here is derived from an EMBL/GenBank/DDBJ whole genome shotgun (WGS) entry which is preliminary data.</text>
</comment>
<dbReference type="InterPro" id="IPR015797">
    <property type="entry name" value="NUDIX_hydrolase-like_dom_sf"/>
</dbReference>
<keyword evidence="2 3" id="KW-0378">Hydrolase</keyword>
<evidence type="ECO:0000313" key="6">
    <source>
        <dbReference type="Proteomes" id="UP001528040"/>
    </source>
</evidence>
<evidence type="ECO:0000259" key="4">
    <source>
        <dbReference type="PROSITE" id="PS51462"/>
    </source>
</evidence>
<comment type="cofactor">
    <cofactor evidence="1">
        <name>Mg(2+)</name>
        <dbReference type="ChEBI" id="CHEBI:18420"/>
    </cofactor>
</comment>
<dbReference type="PANTHER" id="PTHR43046:SF14">
    <property type="entry name" value="MUTT_NUDIX FAMILY PROTEIN"/>
    <property type="match status" value="1"/>
</dbReference>
<feature type="domain" description="Nudix hydrolase" evidence="4">
    <location>
        <begin position="6"/>
        <end position="140"/>
    </location>
</feature>
<evidence type="ECO:0000313" key="5">
    <source>
        <dbReference type="EMBL" id="MDA5092694.1"/>
    </source>
</evidence>
<dbReference type="CDD" id="cd04682">
    <property type="entry name" value="NUDIX_Hydrolase"/>
    <property type="match status" value="1"/>
</dbReference>
<dbReference type="GO" id="GO:0016787">
    <property type="term" value="F:hydrolase activity"/>
    <property type="evidence" value="ECO:0007669"/>
    <property type="project" value="UniProtKB-KW"/>
</dbReference>
<evidence type="ECO:0000256" key="2">
    <source>
        <dbReference type="ARBA" id="ARBA00022801"/>
    </source>
</evidence>
<dbReference type="EMBL" id="JAQIIO010000001">
    <property type="protein sequence ID" value="MDA5092694.1"/>
    <property type="molecule type" value="Genomic_DNA"/>
</dbReference>
<dbReference type="InterPro" id="IPR000086">
    <property type="entry name" value="NUDIX_hydrolase_dom"/>
</dbReference>
<evidence type="ECO:0000256" key="3">
    <source>
        <dbReference type="RuleBase" id="RU003476"/>
    </source>
</evidence>
<dbReference type="PROSITE" id="PS51462">
    <property type="entry name" value="NUDIX"/>
    <property type="match status" value="1"/>
</dbReference>
<proteinExistence type="inferred from homology"/>
<dbReference type="Pfam" id="PF00293">
    <property type="entry name" value="NUDIX"/>
    <property type="match status" value="1"/>
</dbReference>
<comment type="similarity">
    <text evidence="3">Belongs to the Nudix hydrolase family.</text>
</comment>
<dbReference type="PRINTS" id="PR00502">
    <property type="entry name" value="NUDIXFAMILY"/>
</dbReference>
<keyword evidence="6" id="KW-1185">Reference proteome</keyword>
<accession>A0ABT4VWS0</accession>
<reference evidence="5 6" key="1">
    <citation type="submission" date="2023-01" db="EMBL/GenBank/DDBJ databases">
        <authorList>
            <person name="Yoon J.-W."/>
        </authorList>
    </citation>
    <scope>NUCLEOTIDE SEQUENCE [LARGE SCALE GENOMIC DNA]</scope>
    <source>
        <strain evidence="5 6">KMU-50</strain>
    </source>
</reference>
<dbReference type="InterPro" id="IPR020476">
    <property type="entry name" value="Nudix_hydrolase"/>
</dbReference>
<evidence type="ECO:0000256" key="1">
    <source>
        <dbReference type="ARBA" id="ARBA00001946"/>
    </source>
</evidence>
<name>A0ABT4VWS0_9RHOB</name>
<dbReference type="Gene3D" id="3.90.79.10">
    <property type="entry name" value="Nucleoside Triphosphate Pyrophosphohydrolase"/>
    <property type="match status" value="1"/>
</dbReference>